<name>A0A371FVK1_MUCPR</name>
<accession>A0A371FVK1</accession>
<keyword evidence="2" id="KW-1185">Reference proteome</keyword>
<organism evidence="1 2">
    <name type="scientific">Mucuna pruriens</name>
    <name type="common">Velvet bean</name>
    <name type="synonym">Dolichos pruriens</name>
    <dbReference type="NCBI Taxonomy" id="157652"/>
    <lineage>
        <taxon>Eukaryota</taxon>
        <taxon>Viridiplantae</taxon>
        <taxon>Streptophyta</taxon>
        <taxon>Embryophyta</taxon>
        <taxon>Tracheophyta</taxon>
        <taxon>Spermatophyta</taxon>
        <taxon>Magnoliopsida</taxon>
        <taxon>eudicotyledons</taxon>
        <taxon>Gunneridae</taxon>
        <taxon>Pentapetalae</taxon>
        <taxon>rosids</taxon>
        <taxon>fabids</taxon>
        <taxon>Fabales</taxon>
        <taxon>Fabaceae</taxon>
        <taxon>Papilionoideae</taxon>
        <taxon>50 kb inversion clade</taxon>
        <taxon>NPAAA clade</taxon>
        <taxon>indigoferoid/millettioid clade</taxon>
        <taxon>Phaseoleae</taxon>
        <taxon>Mucuna</taxon>
    </lineage>
</organism>
<protein>
    <submittedName>
        <fullName evidence="1">Uncharacterized protein</fullName>
    </submittedName>
</protein>
<comment type="caution">
    <text evidence="1">The sequence shown here is derived from an EMBL/GenBank/DDBJ whole genome shotgun (WGS) entry which is preliminary data.</text>
</comment>
<evidence type="ECO:0000313" key="1">
    <source>
        <dbReference type="EMBL" id="RDX82190.1"/>
    </source>
</evidence>
<feature type="non-terminal residue" evidence="1">
    <location>
        <position position="55"/>
    </location>
</feature>
<dbReference type="AlphaFoldDB" id="A0A371FVK1"/>
<dbReference type="EMBL" id="QJKJ01007703">
    <property type="protein sequence ID" value="RDX82190.1"/>
    <property type="molecule type" value="Genomic_DNA"/>
</dbReference>
<proteinExistence type="predicted"/>
<evidence type="ECO:0000313" key="2">
    <source>
        <dbReference type="Proteomes" id="UP000257109"/>
    </source>
</evidence>
<gene>
    <name evidence="1" type="ORF">CR513_37056</name>
</gene>
<dbReference type="Proteomes" id="UP000257109">
    <property type="component" value="Unassembled WGS sequence"/>
</dbReference>
<reference evidence="1" key="1">
    <citation type="submission" date="2018-05" db="EMBL/GenBank/DDBJ databases">
        <title>Draft genome of Mucuna pruriens seed.</title>
        <authorList>
            <person name="Nnadi N.E."/>
            <person name="Vos R."/>
            <person name="Hasami M.H."/>
            <person name="Devisetty U.K."/>
            <person name="Aguiy J.C."/>
        </authorList>
    </citation>
    <scope>NUCLEOTIDE SEQUENCE [LARGE SCALE GENOMIC DNA]</scope>
    <source>
        <strain evidence="1">JCA_2017</strain>
    </source>
</reference>
<sequence length="55" mass="6645">MWNYEMFDGLLLSHHINSIVKQIVLDPFMLNMNSPKLFYLCFCKQFDHFAKAFTR</sequence>